<feature type="coiled-coil region" evidence="12">
    <location>
        <begin position="2629"/>
        <end position="2698"/>
    </location>
</feature>
<proteinExistence type="inferred from homology"/>
<dbReference type="EMBL" id="HBGN01040008">
    <property type="protein sequence ID" value="CAD9358604.1"/>
    <property type="molecule type" value="Transcribed_RNA"/>
</dbReference>
<dbReference type="InterPro" id="IPR027417">
    <property type="entry name" value="P-loop_NTPase"/>
</dbReference>
<feature type="domain" description="AAA+ ATPase" evidence="14">
    <location>
        <begin position="2000"/>
        <end position="2152"/>
    </location>
</feature>
<dbReference type="FunFam" id="3.40.50.300:FF:000122">
    <property type="entry name" value="Cytoplasmic dynein 1 heavy chain"/>
    <property type="match status" value="1"/>
</dbReference>
<dbReference type="Gene3D" id="6.10.140.1060">
    <property type="match status" value="1"/>
</dbReference>
<dbReference type="Gene3D" id="3.40.50.300">
    <property type="entry name" value="P-loop containing nucleotide triphosphate hydrolases"/>
    <property type="match status" value="5"/>
</dbReference>
<dbReference type="Gene3D" id="1.20.920.30">
    <property type="match status" value="1"/>
</dbReference>
<dbReference type="GO" id="GO:0005874">
    <property type="term" value="C:microtubule"/>
    <property type="evidence" value="ECO:0007669"/>
    <property type="project" value="UniProtKB-KW"/>
</dbReference>
<dbReference type="FunFam" id="3.40.50.300:FF:001013">
    <property type="entry name" value="Dynein heavy chain, cytoplasmic"/>
    <property type="match status" value="1"/>
</dbReference>
<dbReference type="Pfam" id="PF17852">
    <property type="entry name" value="Dynein_AAA_lid"/>
    <property type="match status" value="1"/>
</dbReference>
<keyword evidence="4" id="KW-0493">Microtubule</keyword>
<feature type="coiled-coil region" evidence="12">
    <location>
        <begin position="2838"/>
        <end position="2914"/>
    </location>
</feature>
<dbReference type="InterPro" id="IPR024317">
    <property type="entry name" value="Dynein_heavy_chain_D4_dom"/>
</dbReference>
<gene>
    <name evidence="15" type="ORF">DBRI1063_LOCUS25608</name>
</gene>
<comment type="similarity">
    <text evidence="2">Belongs to the dynein heavy chain family.</text>
</comment>
<dbReference type="GO" id="GO:0051959">
    <property type="term" value="F:dynein light intermediate chain binding"/>
    <property type="evidence" value="ECO:0007669"/>
    <property type="project" value="InterPro"/>
</dbReference>
<dbReference type="Pfam" id="PF12774">
    <property type="entry name" value="AAA_6"/>
    <property type="match status" value="1"/>
</dbReference>
<evidence type="ECO:0000256" key="5">
    <source>
        <dbReference type="ARBA" id="ARBA00022737"/>
    </source>
</evidence>
<evidence type="ECO:0000256" key="12">
    <source>
        <dbReference type="SAM" id="Coils"/>
    </source>
</evidence>
<evidence type="ECO:0000313" key="15">
    <source>
        <dbReference type="EMBL" id="CAD9358604.1"/>
    </source>
</evidence>
<feature type="domain" description="AAA+ ATPase" evidence="14">
    <location>
        <begin position="1640"/>
        <end position="1873"/>
    </location>
</feature>
<keyword evidence="3" id="KW-0963">Cytoplasm</keyword>
<keyword evidence="6" id="KW-0547">Nucleotide-binding</keyword>
<dbReference type="InterPro" id="IPR042228">
    <property type="entry name" value="Dynein_linker_3"/>
</dbReference>
<organism evidence="15">
    <name type="scientific">Ditylum brightwellii</name>
    <dbReference type="NCBI Taxonomy" id="49249"/>
    <lineage>
        <taxon>Eukaryota</taxon>
        <taxon>Sar</taxon>
        <taxon>Stramenopiles</taxon>
        <taxon>Ochrophyta</taxon>
        <taxon>Bacillariophyta</taxon>
        <taxon>Mediophyceae</taxon>
        <taxon>Lithodesmiophycidae</taxon>
        <taxon>Lithodesmiales</taxon>
        <taxon>Lithodesmiaceae</taxon>
        <taxon>Ditylum</taxon>
    </lineage>
</organism>
<evidence type="ECO:0000259" key="14">
    <source>
        <dbReference type="SMART" id="SM00382"/>
    </source>
</evidence>
<feature type="compositionally biased region" description="Basic and acidic residues" evidence="13">
    <location>
        <begin position="377"/>
        <end position="386"/>
    </location>
</feature>
<dbReference type="Pfam" id="PF18198">
    <property type="entry name" value="AAA_lid_11"/>
    <property type="match status" value="1"/>
</dbReference>
<dbReference type="InterPro" id="IPR013602">
    <property type="entry name" value="Dynein_heavy_linker"/>
</dbReference>
<dbReference type="Gene3D" id="1.20.140.100">
    <property type="entry name" value="Dynein heavy chain, N-terminal domain 2"/>
    <property type="match status" value="1"/>
</dbReference>
<keyword evidence="5" id="KW-0677">Repeat</keyword>
<dbReference type="Pfam" id="PF12777">
    <property type="entry name" value="MT"/>
    <property type="match status" value="1"/>
</dbReference>
<dbReference type="Gene3D" id="3.20.180.20">
    <property type="entry name" value="Dynein heavy chain, N-terminal domain 2"/>
    <property type="match status" value="1"/>
</dbReference>
<dbReference type="InterPro" id="IPR041466">
    <property type="entry name" value="Dynein_AAA5_ext"/>
</dbReference>
<dbReference type="InterPro" id="IPR042219">
    <property type="entry name" value="AAA_lid_11_sf"/>
</dbReference>
<evidence type="ECO:0000256" key="9">
    <source>
        <dbReference type="ARBA" id="ARBA00023054"/>
    </source>
</evidence>
<dbReference type="InterPro" id="IPR013594">
    <property type="entry name" value="Dynein_heavy_tail"/>
</dbReference>
<dbReference type="FunFam" id="1.20.140.100:FF:000002">
    <property type="entry name" value="Cytoplasmic dynein heavy chain 1"/>
    <property type="match status" value="1"/>
</dbReference>
<dbReference type="Pfam" id="PF12775">
    <property type="entry name" value="AAA_7"/>
    <property type="match status" value="1"/>
</dbReference>
<dbReference type="InterPro" id="IPR003593">
    <property type="entry name" value="AAA+_ATPase"/>
</dbReference>
<evidence type="ECO:0000256" key="8">
    <source>
        <dbReference type="ARBA" id="ARBA00023017"/>
    </source>
</evidence>
<dbReference type="Pfam" id="PF12780">
    <property type="entry name" value="AAA_8"/>
    <property type="match status" value="1"/>
</dbReference>
<dbReference type="Pfam" id="PF22597">
    <property type="entry name" value="DYN_lid"/>
    <property type="match status" value="1"/>
</dbReference>
<dbReference type="Gene3D" id="1.10.8.720">
    <property type="entry name" value="Region D6 of dynein motor"/>
    <property type="match status" value="1"/>
</dbReference>
<dbReference type="GO" id="GO:0030286">
    <property type="term" value="C:dynein complex"/>
    <property type="evidence" value="ECO:0007669"/>
    <property type="project" value="UniProtKB-KW"/>
</dbReference>
<dbReference type="InterPro" id="IPR054354">
    <property type="entry name" value="DYNC2H1-like_lid"/>
</dbReference>
<feature type="domain" description="AAA+ ATPase" evidence="14">
    <location>
        <begin position="2345"/>
        <end position="2511"/>
    </location>
</feature>
<dbReference type="SUPFAM" id="SSF52540">
    <property type="entry name" value="P-loop containing nucleoside triphosphate hydrolases"/>
    <property type="match status" value="4"/>
</dbReference>
<dbReference type="GO" id="GO:0008569">
    <property type="term" value="F:minus-end-directed microtubule motor activity"/>
    <property type="evidence" value="ECO:0007669"/>
    <property type="project" value="InterPro"/>
</dbReference>
<sequence length="3682" mass="413732">MFRVFARFNPLLTRTRVRAAVKEFQIQLISTVGDAIEKLRAKFTHKYESSSASSISRLRGIPPVSGKILWAKQMERQVHALMKRMGDVLGANWGQQLEGRQLRRSGDELLSKLDARAFFRAWVSEWERDLSSDAATVNARLNSYPILIVREGPNGAFVAKVNFDEKNEFLFREIRHLKWLGYERDIPRTLSLVSEESLARYPHAMALKTALRSYAVIRELITPELEPLVMPQLRAIRESVAEAFDVSPDGGKRAGSGRRIRWETKEMAEWVAGLTELVSRFEERVETLLRACDKVDIALDLLGKVNYNGANFLNVVQSVQKIVDELSLAGYMDLSMWVDVVDDRMGVVLGKRLQGALQAWCNTYELHDEDSMDEDSEEKKDADPKETLPPVSVPTIGVEILLRNQEISASPSVPTVRSLFLNELHNFMGIVCSLPRPASGRFEVFDSRTGTDTSATFERTQTFNRLVHSVSPEILSNAYATIELHIQKMTLFVNQWLSYQSLWDTRVVDVASVMGEDIDRWQALLLEATEARTALDSTATLAKFGPVTINYDKVQSQVNLKYDSWQKELQSCFATILAQRLHDSHSKITKAKEKLEAVSLEGASASTNEIVLGVTFLQEMKQNLEPWSEEVDKLIESERLLKRQRHTFRGDWMEGSRVKGQFHHMEQVLAKRNRTMEEQIPLLQSRVVAEDKISAQRVADLLSNWEQDKPLRGNVKPEEAIDILTKFEFDMKKAKLDHENLIKAKDALGLEVATGDSAVSDCLDELTDMKEVWEAVTGPYESLEEVKDTPWSTAVTRKIRKALDDIMADLRSLPNRVRQYDAFTHLNDTIKGYLSGYGLLSDMKTEALKDRHWKTILSRLGIHVPFTELTVGMLWDKGIINRKKEMHEILTVAQGEMALEVFLSQVRDRWIKQELDLVLYQNRIRLIRGWDDLFTTLDDHMGGLILMKSSPYYRAVREFQEEGNLWEERLTKLRGAFDAWVDVQRRWVYLEGIFFGSADIKAQLPSEWSRFKSVDGEFVNVMRRISSRPYAMEALNIENLQKTLERLGNLMGVIQRALGEYLEKQRSDFSRFYFLGDDDLLEIIGNSNEPGKVLSHVGKMFAGIASARIDNNAITSEDDIVGRFDAMISKDGELVPLDNALNVTSKMSAKVWLKELENGMHTTLAKLLQNAVADDTSSGATATEEGKANFVGWAKKFPAQVMILATLVNWSMGVDAALKNDSGCESALAEVLSGIEGKLEIMAQTVLLDLPTEARKKFEQLITELVHQRDVTRSLLDDGVSSPTDFRWLYHLRFNYNPTAANLTEKLRISLSNANFFYGFEYLGIGERLVQTPLTDRCYLTLTQALNFGMGGNPFGPAGTGKTESVKALGSQLGRFVVVMNCDETFDFGAMGRLFCGLCQVGAWGCFDEFNRLEERILSAVSQQILTIQRGLLDRQPSIELLGRSIKLHENVGIFVTMNPGYAGRSNLPDNLKTLFRSVAMVIPDRNLIAQVMLYSQGIVSAEQLSGKVVDLFQSCELEMSKQSHYDFGLRALKTLLVSAGGLKRKALEGQVAIEGEQLSVIEREVLIQGACNNVVPKLVAEDMAIFTKVLDNIFPGSEVAKMEDDTVKAALTNICEEHCYVTAENWLQKVLQLKQVLGMRHGVMLVGPSGVGKSSALHALMVALEKTEEVKGEMYIIDPKAMNKDSLYGVLDGTTMEWTDGVFTGLLRTILANQKGEADRRHWIVFDGDVDPEWAENLNSVLDDNKLLTLPSGERLSIPDNVRIILEVDSLAQATPATVSRCGMIWFSEDTVSVEMCLEHLMGSLRKANVSGSGGNDIPSGQLAFLEAIQSMVNSDNPRSTSLVVDALEFSMSETHIMQPTRERLIQSLKALLVKGIEKVIEYDENHPDFPMTGDHMENFARRWLLHALFWSFSGSTSWDVRKKFGDMLLRSSGMMLPGGDGVNLSDYRVRVENGELELWSDSVPHMEIESHRVTATDVVITTTDTVRHTDVLGAWLSSRMPLILCGPPGSGKTMTLTSVLQSIQGVVLASLNFSSRTTPDIILKTFAQYCAYVRRGKDIVLEPVESLGAQSWLVVFCDEINLPENDAYGTQRVIMFMRQLVEQGGFWRDDNVWIKINRIQFVGACNPPTDAGRVEMSQRFLRHAPLLLVDFPSKDSLMQIYRTFNGGMMKLFPNLKGETEAITEAMVELYSENRAKFTPSMQPQYFYSPRELSRWVRGIYEAVVDMDQGLSREELVRIWAHEALRLFGDRLVEDSEKKWCEDKVDETARKWFGGVDHDKALARPLFYSSWMTKDTRQVSRDELKEFLSARLRVFYEEELDVPLVVFDEVLDHILRIDRVLRQPMGHCLLVGDSGAGKTVLSKFVSWMNGLSIFQIKAHSRYGIEDFNEDLRGIMRRVGVEGEKVCFIFDEGNILGSGFLEAMNALLASGEVPGLFDGDDYTALMSACRDAAVRDGVIADSEDELWRRFTSIVQRNLHIVFTMNPSGGEWKNRSTSSPALFNRCVVDWFGTWGAKAMGEVGKEFTLRLDMGDAESVGGTWGIGEGEALMEIVEAAFEGVSSGGLRQAVVAALVDMQKITKDMAEETAHSASSSCRTYLSPRDYLALIHNFVSCVNKRREEVEDDQLRVNAGLSKLRQTQENVAELKTELGAKKIELREKESLANKKLQQMVADQNVAERRKEEAEKMSIEVEKQQVEITARKEEAQRDLDEAEPALISAQASVRSIKKRDLDEVRNLARPPNNVKLTLECVAIMLGEKKIEWADVRKLLSKSDFIPSILNFDVDKLTERQIKRVQDKYIGGNSELSAESVMRSSKACGPLFKWAESQIKFSSVYNRVQPLREEVMQLEKEAEIAKDEKDRIVAEVATLESSITQYKADYAVLIRDVEALKTEMETVTTKVDRAESLIKSLSHESERWAKSSEGFQDILRSLVGDGLLMAAFLTYAGFFDFKTRLTLMKKWRNTLDVLGIEYREELSMVDALSKASDRLRWQSQGLLSDSLSMENGVVLERCVRFPLIIDPSGHAIEFIMNKYKDQKIQKTSFLDKAFMKTLAGAVRFGTTLLVENVEVIDPVLNPILNREIQRTGGRSLVRIGTEDVDFSPKFNVILTTKNPAAKLTPDLCSRVTLVNFTVTPESLQSQSMSIVLRSEKPELEKQRANLLKLQGEQNVKLRELEEQMLREISAVEGSILDNDRVVEGMEHLMKEGAQVEEQIAKSADVMKEVQSAISKFEPLAIVCRKLFVLLAAMREINFLYEFSASTFMRILETVLERTSKEETDEGARMASIKKALFREVAARIGRGLTSEDKMVFALLLARVAEENDSIGASSPEMTLEGIVKIIEETFGTDFPWQGRSLNHLKEVLEDEVGALHPLMLCSAPGHDVSGRVEAIAREERKELNSVAMGSAEGFPTAEKLLASASKRGTWVMLKNCHLCIDWLEETLVKRLHSLGASTHRDFRIIITTEISPKLPAALLQMSDTIVAEAPAGVKASMSRFFSSIASNRFQDPVRNRLYLVLAWTHSVIQERLRYVPAGWSQKYEFMEADATHGLDVIDALVQEAAGGKAIADPDKLPWDATRATLCKSIFGGRITKPVDQETLDALVNSVFVPDCFNVNFKLVDAKDAPCLPDGSSKEECFSWIESLSSSTPPTWIGLDGSAEAARAKMISESVTSKVDQVFSSEADQ</sequence>
<reference evidence="15" key="1">
    <citation type="submission" date="2021-01" db="EMBL/GenBank/DDBJ databases">
        <authorList>
            <person name="Corre E."/>
            <person name="Pelletier E."/>
            <person name="Niang G."/>
            <person name="Scheremetjew M."/>
            <person name="Finn R."/>
            <person name="Kale V."/>
            <person name="Holt S."/>
            <person name="Cochrane G."/>
            <person name="Meng A."/>
            <person name="Brown T."/>
            <person name="Cohen L."/>
        </authorList>
    </citation>
    <scope>NUCLEOTIDE SEQUENCE</scope>
    <source>
        <strain evidence="15">Pop2</strain>
    </source>
</reference>
<feature type="domain" description="AAA+ ATPase" evidence="14">
    <location>
        <begin position="1351"/>
        <end position="1485"/>
    </location>
</feature>
<dbReference type="SMART" id="SM00382">
    <property type="entry name" value="AAA"/>
    <property type="match status" value="4"/>
</dbReference>
<dbReference type="Gene3D" id="1.10.8.710">
    <property type="match status" value="1"/>
</dbReference>
<dbReference type="CDD" id="cd00009">
    <property type="entry name" value="AAA"/>
    <property type="match status" value="2"/>
</dbReference>
<dbReference type="FunFam" id="1.10.287.2620:FF:000001">
    <property type="entry name" value="Cytoplasmic dynein heavy chain 1"/>
    <property type="match status" value="1"/>
</dbReference>
<dbReference type="InterPro" id="IPR035699">
    <property type="entry name" value="AAA_6"/>
</dbReference>
<dbReference type="Pfam" id="PF08393">
    <property type="entry name" value="DHC_N2"/>
    <property type="match status" value="1"/>
</dbReference>
<keyword evidence="9 12" id="KW-0175">Coiled coil</keyword>
<dbReference type="InterPro" id="IPR024743">
    <property type="entry name" value="Dynein_HC_stalk"/>
</dbReference>
<dbReference type="InterPro" id="IPR004273">
    <property type="entry name" value="Dynein_heavy_D6_P-loop"/>
</dbReference>
<dbReference type="FunFam" id="3.20.180.20:FF:000002">
    <property type="entry name" value="Cytoplasmic dynein heavy chain 1"/>
    <property type="match status" value="1"/>
</dbReference>
<dbReference type="FunFam" id="1.10.8.720:FF:000003">
    <property type="entry name" value="Cytoplasmic dynein heavy chain 2"/>
    <property type="match status" value="1"/>
</dbReference>
<dbReference type="FunFam" id="1.20.920.20:FF:000002">
    <property type="entry name" value="Cytoplasmic dynein 1 heavy chain"/>
    <property type="match status" value="1"/>
</dbReference>
<keyword evidence="8" id="KW-0243">Dynein</keyword>
<accession>A0A7S2A5L9</accession>
<dbReference type="InterPro" id="IPR035706">
    <property type="entry name" value="AAA_9"/>
</dbReference>
<dbReference type="Pfam" id="PF03028">
    <property type="entry name" value="Dynein_heavy"/>
    <property type="match status" value="1"/>
</dbReference>
<comment type="subcellular location">
    <subcellularLocation>
        <location evidence="1">Cytoplasm</location>
        <location evidence="1">Cytoskeleton</location>
    </subcellularLocation>
</comment>
<evidence type="ECO:0000256" key="13">
    <source>
        <dbReference type="SAM" id="MobiDB-lite"/>
    </source>
</evidence>
<dbReference type="Gene3D" id="1.10.8.1220">
    <property type="match status" value="1"/>
</dbReference>
<name>A0A7S2A5L9_9STRA</name>
<evidence type="ECO:0000256" key="6">
    <source>
        <dbReference type="ARBA" id="ARBA00022741"/>
    </source>
</evidence>
<evidence type="ECO:0000256" key="7">
    <source>
        <dbReference type="ARBA" id="ARBA00022840"/>
    </source>
</evidence>
<dbReference type="InterPro" id="IPR026983">
    <property type="entry name" value="DHC"/>
</dbReference>
<dbReference type="FunFam" id="3.40.50.300:FF:000071">
    <property type="entry name" value="Cytoplasmic dynein heavy chain 1"/>
    <property type="match status" value="1"/>
</dbReference>
<dbReference type="Gene3D" id="1.10.472.130">
    <property type="match status" value="1"/>
</dbReference>
<dbReference type="Gene3D" id="1.20.920.20">
    <property type="match status" value="1"/>
</dbReference>
<protein>
    <recommendedName>
        <fullName evidence="14">AAA+ ATPase domain-containing protein</fullName>
    </recommendedName>
</protein>
<evidence type="ECO:0000256" key="10">
    <source>
        <dbReference type="ARBA" id="ARBA00023175"/>
    </source>
</evidence>
<evidence type="ECO:0000256" key="2">
    <source>
        <dbReference type="ARBA" id="ARBA00008887"/>
    </source>
</evidence>
<dbReference type="GO" id="GO:0007018">
    <property type="term" value="P:microtubule-based movement"/>
    <property type="evidence" value="ECO:0007669"/>
    <property type="project" value="InterPro"/>
</dbReference>
<keyword evidence="10" id="KW-0505">Motor protein</keyword>
<keyword evidence="11" id="KW-0206">Cytoskeleton</keyword>
<evidence type="ECO:0000256" key="3">
    <source>
        <dbReference type="ARBA" id="ARBA00022490"/>
    </source>
</evidence>
<dbReference type="Pfam" id="PF12781">
    <property type="entry name" value="AAA_9"/>
    <property type="match status" value="1"/>
</dbReference>
<dbReference type="PANTHER" id="PTHR45703">
    <property type="entry name" value="DYNEIN HEAVY CHAIN"/>
    <property type="match status" value="1"/>
</dbReference>
<dbReference type="Gene3D" id="1.10.287.2620">
    <property type="match status" value="1"/>
</dbReference>
<dbReference type="GO" id="GO:0005524">
    <property type="term" value="F:ATP binding"/>
    <property type="evidence" value="ECO:0007669"/>
    <property type="project" value="UniProtKB-KW"/>
</dbReference>
<dbReference type="FunFam" id="3.40.50.300:FF:000373">
    <property type="entry name" value="Cytoplasmic dynein heavy chain 2"/>
    <property type="match status" value="1"/>
</dbReference>
<evidence type="ECO:0000256" key="1">
    <source>
        <dbReference type="ARBA" id="ARBA00004245"/>
    </source>
</evidence>
<dbReference type="InterPro" id="IPR043157">
    <property type="entry name" value="Dynein_AAA1S"/>
</dbReference>
<dbReference type="Pfam" id="PF08385">
    <property type="entry name" value="DHC_N1"/>
    <property type="match status" value="1"/>
</dbReference>
<dbReference type="PANTHER" id="PTHR45703:SF36">
    <property type="entry name" value="DYNEIN HEAVY CHAIN, CYTOPLASMIC"/>
    <property type="match status" value="1"/>
</dbReference>
<dbReference type="InterPro" id="IPR042222">
    <property type="entry name" value="Dynein_2_N"/>
</dbReference>
<dbReference type="Gene3D" id="1.20.58.1120">
    <property type="match status" value="1"/>
</dbReference>
<dbReference type="InterPro" id="IPR041658">
    <property type="entry name" value="AAA_lid_11"/>
</dbReference>
<evidence type="ECO:0000256" key="4">
    <source>
        <dbReference type="ARBA" id="ARBA00022701"/>
    </source>
</evidence>
<evidence type="ECO:0000256" key="11">
    <source>
        <dbReference type="ARBA" id="ARBA00023212"/>
    </source>
</evidence>
<keyword evidence="7" id="KW-0067">ATP-binding</keyword>
<feature type="region of interest" description="Disordered" evidence="13">
    <location>
        <begin position="368"/>
        <end position="388"/>
    </location>
</feature>
<dbReference type="GO" id="GO:0045505">
    <property type="term" value="F:dynein intermediate chain binding"/>
    <property type="evidence" value="ECO:0007669"/>
    <property type="project" value="InterPro"/>
</dbReference>